<feature type="transmembrane region" description="Helical" evidence="1">
    <location>
        <begin position="7"/>
        <end position="28"/>
    </location>
</feature>
<dbReference type="RefSeq" id="WP_189360341.1">
    <property type="nucleotide sequence ID" value="NZ_BMWZ01000003.1"/>
</dbReference>
<dbReference type="Proteomes" id="UP000636004">
    <property type="component" value="Unassembled WGS sequence"/>
</dbReference>
<keyword evidence="1" id="KW-0812">Transmembrane</keyword>
<comment type="caution">
    <text evidence="2">The sequence shown here is derived from an EMBL/GenBank/DDBJ whole genome shotgun (WGS) entry which is preliminary data.</text>
</comment>
<gene>
    <name evidence="2" type="ORF">GCM10007028_16830</name>
</gene>
<evidence type="ECO:0000313" key="3">
    <source>
        <dbReference type="Proteomes" id="UP000636004"/>
    </source>
</evidence>
<feature type="transmembrane region" description="Helical" evidence="1">
    <location>
        <begin position="191"/>
        <end position="209"/>
    </location>
</feature>
<proteinExistence type="predicted"/>
<reference evidence="2" key="2">
    <citation type="submission" date="2020-09" db="EMBL/GenBank/DDBJ databases">
        <authorList>
            <person name="Sun Q."/>
            <person name="Kim S."/>
        </authorList>
    </citation>
    <scope>NUCLEOTIDE SEQUENCE</scope>
    <source>
        <strain evidence="2">KCTC 12710</strain>
    </source>
</reference>
<sequence length="211" mass="23880">MIQKNHAGKIIAIISVLSLAYAVLRYHILGNVPWKDFPFYILNKGFSLAGFILITFNFSIGPLNNLGVKVSEGWMNSRQALGMTGFLFVLIHALMSFMIFKPEIFARFFEENGSLTLYAGLSMLGGIISFVILWAYNLAFKTNLRDDKVFIEAITSRRFLLLAMLFSLLHLFFMGFRGWLNPSEWGGLPPISLVAFTIFTMGYIINLIGRK</sequence>
<evidence type="ECO:0008006" key="4">
    <source>
        <dbReference type="Google" id="ProtNLM"/>
    </source>
</evidence>
<name>A0A918V7X0_9FLAO</name>
<dbReference type="EMBL" id="BMWZ01000003">
    <property type="protein sequence ID" value="GGZ79866.1"/>
    <property type="molecule type" value="Genomic_DNA"/>
</dbReference>
<evidence type="ECO:0000256" key="1">
    <source>
        <dbReference type="SAM" id="Phobius"/>
    </source>
</evidence>
<keyword evidence="1" id="KW-0472">Membrane</keyword>
<feature type="transmembrane region" description="Helical" evidence="1">
    <location>
        <begin position="115"/>
        <end position="138"/>
    </location>
</feature>
<evidence type="ECO:0000313" key="2">
    <source>
        <dbReference type="EMBL" id="GGZ79866.1"/>
    </source>
</evidence>
<keyword evidence="1" id="KW-1133">Transmembrane helix</keyword>
<protein>
    <recommendedName>
        <fullName evidence="4">Ferric oxidoreductase domain-containing protein</fullName>
    </recommendedName>
</protein>
<accession>A0A918V7X0</accession>
<feature type="transmembrane region" description="Helical" evidence="1">
    <location>
        <begin position="159"/>
        <end position="179"/>
    </location>
</feature>
<dbReference type="AlphaFoldDB" id="A0A918V7X0"/>
<feature type="transmembrane region" description="Helical" evidence="1">
    <location>
        <begin position="80"/>
        <end position="100"/>
    </location>
</feature>
<organism evidence="2 3">
    <name type="scientific">Algibacter mikhailovii</name>
    <dbReference type="NCBI Taxonomy" id="425498"/>
    <lineage>
        <taxon>Bacteria</taxon>
        <taxon>Pseudomonadati</taxon>
        <taxon>Bacteroidota</taxon>
        <taxon>Flavobacteriia</taxon>
        <taxon>Flavobacteriales</taxon>
        <taxon>Flavobacteriaceae</taxon>
        <taxon>Algibacter</taxon>
    </lineage>
</organism>
<feature type="transmembrane region" description="Helical" evidence="1">
    <location>
        <begin position="48"/>
        <end position="68"/>
    </location>
</feature>
<keyword evidence="3" id="KW-1185">Reference proteome</keyword>
<reference evidence="2" key="1">
    <citation type="journal article" date="2014" name="Int. J. Syst. Evol. Microbiol.">
        <title>Complete genome sequence of Corynebacterium casei LMG S-19264T (=DSM 44701T), isolated from a smear-ripened cheese.</title>
        <authorList>
            <consortium name="US DOE Joint Genome Institute (JGI-PGF)"/>
            <person name="Walter F."/>
            <person name="Albersmeier A."/>
            <person name="Kalinowski J."/>
            <person name="Ruckert C."/>
        </authorList>
    </citation>
    <scope>NUCLEOTIDE SEQUENCE</scope>
    <source>
        <strain evidence="2">KCTC 12710</strain>
    </source>
</reference>